<evidence type="ECO:0000313" key="3">
    <source>
        <dbReference type="Proteomes" id="UP000308092"/>
    </source>
</evidence>
<accession>A0A4S3JKY5</accession>
<name>A0A4S3JKY5_9EURO</name>
<organism evidence="2 3">
    <name type="scientific">Aspergillus tanneri</name>
    <dbReference type="NCBI Taxonomy" id="1220188"/>
    <lineage>
        <taxon>Eukaryota</taxon>
        <taxon>Fungi</taxon>
        <taxon>Dikarya</taxon>
        <taxon>Ascomycota</taxon>
        <taxon>Pezizomycotina</taxon>
        <taxon>Eurotiomycetes</taxon>
        <taxon>Eurotiomycetidae</taxon>
        <taxon>Eurotiales</taxon>
        <taxon>Aspergillaceae</taxon>
        <taxon>Aspergillus</taxon>
        <taxon>Aspergillus subgen. Circumdati</taxon>
    </lineage>
</organism>
<feature type="compositionally biased region" description="Polar residues" evidence="1">
    <location>
        <begin position="1"/>
        <end position="16"/>
    </location>
</feature>
<sequence length="39" mass="4209">MSFLSDSDTSFRSIPSSAPVIVEQEALERGKPTGRNKGI</sequence>
<evidence type="ECO:0000313" key="2">
    <source>
        <dbReference type="EMBL" id="THC96055.1"/>
    </source>
</evidence>
<dbReference type="Proteomes" id="UP000308092">
    <property type="component" value="Unassembled WGS sequence"/>
</dbReference>
<evidence type="ECO:0000256" key="1">
    <source>
        <dbReference type="SAM" id="MobiDB-lite"/>
    </source>
</evidence>
<feature type="region of interest" description="Disordered" evidence="1">
    <location>
        <begin position="1"/>
        <end position="39"/>
    </location>
</feature>
<dbReference type="AlphaFoldDB" id="A0A4S3JKY5"/>
<dbReference type="VEuPathDB" id="FungiDB:EYZ11_004476"/>
<protein>
    <submittedName>
        <fullName evidence="2">Uncharacterized protein</fullName>
    </submittedName>
</protein>
<gene>
    <name evidence="2" type="ORF">EYZ11_004476</name>
</gene>
<proteinExistence type="predicted"/>
<dbReference type="EMBL" id="SOSA01000130">
    <property type="protein sequence ID" value="THC96055.1"/>
    <property type="molecule type" value="Genomic_DNA"/>
</dbReference>
<comment type="caution">
    <text evidence="2">The sequence shown here is derived from an EMBL/GenBank/DDBJ whole genome shotgun (WGS) entry which is preliminary data.</text>
</comment>
<reference evidence="2 3" key="1">
    <citation type="submission" date="2019-03" db="EMBL/GenBank/DDBJ databases">
        <title>The genome sequence of a newly discovered highly antifungal drug resistant Aspergillus species, Aspergillus tanneri NIH 1004.</title>
        <authorList>
            <person name="Mounaud S."/>
            <person name="Singh I."/>
            <person name="Joardar V."/>
            <person name="Pakala S."/>
            <person name="Pakala S."/>
            <person name="Venepally P."/>
            <person name="Hoover J."/>
            <person name="Nierman W."/>
            <person name="Chung J."/>
            <person name="Losada L."/>
        </authorList>
    </citation>
    <scope>NUCLEOTIDE SEQUENCE [LARGE SCALE GENOMIC DNA]</scope>
    <source>
        <strain evidence="2 3">NIH1004</strain>
    </source>
</reference>
<keyword evidence="3" id="KW-1185">Reference proteome</keyword>